<dbReference type="SUPFAM" id="SSF53335">
    <property type="entry name" value="S-adenosyl-L-methionine-dependent methyltransferases"/>
    <property type="match status" value="1"/>
</dbReference>
<dbReference type="RefSeq" id="WP_191202957.1">
    <property type="nucleotide sequence ID" value="NZ_JACXZA010000002.1"/>
</dbReference>
<dbReference type="Pfam" id="PF08241">
    <property type="entry name" value="Methyltransf_11"/>
    <property type="match status" value="1"/>
</dbReference>
<organism evidence="3 4">
    <name type="scientific">Paenibacillus terricola</name>
    <dbReference type="NCBI Taxonomy" id="2763503"/>
    <lineage>
        <taxon>Bacteria</taxon>
        <taxon>Bacillati</taxon>
        <taxon>Bacillota</taxon>
        <taxon>Bacilli</taxon>
        <taxon>Bacillales</taxon>
        <taxon>Paenibacillaceae</taxon>
        <taxon>Paenibacillus</taxon>
    </lineage>
</organism>
<dbReference type="CDD" id="cd02440">
    <property type="entry name" value="AdoMet_MTases"/>
    <property type="match status" value="1"/>
</dbReference>
<keyword evidence="4" id="KW-1185">Reference proteome</keyword>
<proteinExistence type="predicted"/>
<dbReference type="InterPro" id="IPR029063">
    <property type="entry name" value="SAM-dependent_MTases_sf"/>
</dbReference>
<evidence type="ECO:0000313" key="4">
    <source>
        <dbReference type="Proteomes" id="UP000609346"/>
    </source>
</evidence>
<keyword evidence="3" id="KW-0489">Methyltransferase</keyword>
<dbReference type="Proteomes" id="UP000609346">
    <property type="component" value="Unassembled WGS sequence"/>
</dbReference>
<dbReference type="EMBL" id="JACXZA010000002">
    <property type="protein sequence ID" value="MBD3918640.1"/>
    <property type="molecule type" value="Genomic_DNA"/>
</dbReference>
<comment type="caution">
    <text evidence="3">The sequence shown here is derived from an EMBL/GenBank/DDBJ whole genome shotgun (WGS) entry which is preliminary data.</text>
</comment>
<dbReference type="InterPro" id="IPR013216">
    <property type="entry name" value="Methyltransf_11"/>
</dbReference>
<keyword evidence="3" id="KW-0808">Transferase</keyword>
<sequence length="221" mass="24987">MNTDPAWKSSSNVDGQQHSNPTDERFEFTVPSAWWGRHEPNAWAGLFVHSGSIKLDAAPGLSHTFRVMTQAVPDHEIDYSSPRIVSLQSIVRCLDEAGHTEASAEREQLDCLRFVQADIAKLPYEDGKYDIVFGLSVLHRLLREDAQEALDEFRRVLKRNGLLVLTFDESFKDFPSFARMVRACGFSFAGEFDSYPADETHSPGARGRLYAFRAEEQNQSE</sequence>
<evidence type="ECO:0000256" key="1">
    <source>
        <dbReference type="SAM" id="MobiDB-lite"/>
    </source>
</evidence>
<evidence type="ECO:0000259" key="2">
    <source>
        <dbReference type="Pfam" id="PF08241"/>
    </source>
</evidence>
<accession>A0ABR8MSM1</accession>
<name>A0ABR8MSM1_9BACL</name>
<feature type="region of interest" description="Disordered" evidence="1">
    <location>
        <begin position="1"/>
        <end position="23"/>
    </location>
</feature>
<dbReference type="GO" id="GO:0032259">
    <property type="term" value="P:methylation"/>
    <property type="evidence" value="ECO:0007669"/>
    <property type="project" value="UniProtKB-KW"/>
</dbReference>
<dbReference type="GO" id="GO:0008168">
    <property type="term" value="F:methyltransferase activity"/>
    <property type="evidence" value="ECO:0007669"/>
    <property type="project" value="UniProtKB-KW"/>
</dbReference>
<feature type="compositionally biased region" description="Polar residues" evidence="1">
    <location>
        <begin position="1"/>
        <end position="20"/>
    </location>
</feature>
<evidence type="ECO:0000313" key="3">
    <source>
        <dbReference type="EMBL" id="MBD3918640.1"/>
    </source>
</evidence>
<gene>
    <name evidence="3" type="ORF">H8B09_07755</name>
</gene>
<reference evidence="3 4" key="1">
    <citation type="submission" date="2020-09" db="EMBL/GenBank/DDBJ databases">
        <title>Paenibacillus sp. strain PR3 16S rRNA gene Genome sequencing and assembly.</title>
        <authorList>
            <person name="Kim J."/>
        </authorList>
    </citation>
    <scope>NUCLEOTIDE SEQUENCE [LARGE SCALE GENOMIC DNA]</scope>
    <source>
        <strain evidence="3 4">PR3</strain>
    </source>
</reference>
<protein>
    <submittedName>
        <fullName evidence="3">Class I SAM-dependent methyltransferase</fullName>
    </submittedName>
</protein>
<dbReference type="Gene3D" id="3.40.50.150">
    <property type="entry name" value="Vaccinia Virus protein VP39"/>
    <property type="match status" value="1"/>
</dbReference>
<feature type="domain" description="Methyltransferase type 11" evidence="2">
    <location>
        <begin position="103"/>
        <end position="165"/>
    </location>
</feature>